<evidence type="ECO:0000256" key="7">
    <source>
        <dbReference type="ARBA" id="ARBA00022890"/>
    </source>
</evidence>
<comment type="caution">
    <text evidence="11">Lacks conserved residue(s) required for the propagation of feature annotation.</text>
</comment>
<evidence type="ECO:0000256" key="1">
    <source>
        <dbReference type="ARBA" id="ARBA00022561"/>
    </source>
</evidence>
<sequence>MLSVSSMMRRAVLGGAVVYPEGPPPSYESVMQQQAAAVMQPSLEAPFVPPRYLAPTEGRNSIRYSELAPQYDTTRLYLVDNKSADIASLNYQNDHSNFLTTVVQNNDFTPTEASTQTINFDERSRWGGQLKTIMHTNMPNVNEYMFSNKFKARVMVSRKAPEGVTVNGTYDHKQDILKYEWFEFTLPEGNFSATMTIDLMNNAIIDNYLEIGRQNGVLESDIGVKFDTRNFRLGWDPETKLIMPGVYTYEAFHPDIVLLPGCGVDFTESRLSNLLGIRKRHPFQEGFQIMYEDLEGGNIPALLDVEAYENSKKENAGTTTTTTEGTTVAVANALTTTAKAVANVTVDAITEANNNVARGDNYLSANAMKESGETTVVPVVPVVVPETQTETKEPTIKPLEKDSKSRSYNVLEDKVNTAYRSWYLSYNYGDPEKGVRSWTLLTTSDVTCGAEQVYWSLPDMMQDPVTFRSTRQVSNYPVVGAELMPVFSKSFYNEQAVYSQQLRQTTSLTHVFNRFPENQILIRPPAPTITTVSENVPALTDHGTLPLRSSIRGVQRVTVTDARRRTCPYVYKALGIVAPRVLSSRTF</sequence>
<keyword evidence="2 11" id="KW-1048">Host nucleus</keyword>
<dbReference type="EMBL" id="KT069557">
    <property type="protein sequence ID" value="AKQ98435.1"/>
    <property type="molecule type" value="Genomic_DNA"/>
</dbReference>
<dbReference type="Gene3D" id="2.60.120.550">
    <property type="entry name" value="Penton protein, domain 1"/>
    <property type="match status" value="1"/>
</dbReference>
<dbReference type="GO" id="GO:0019062">
    <property type="term" value="P:virion attachment to host cell"/>
    <property type="evidence" value="ECO:0007669"/>
    <property type="project" value="UniProtKB-UniRule"/>
</dbReference>
<dbReference type="Pfam" id="PF01686">
    <property type="entry name" value="Adeno_Penton_B"/>
    <property type="match status" value="1"/>
</dbReference>
<dbReference type="HAMAP" id="MF_04052">
    <property type="entry name" value="ADV_CAPSP"/>
    <property type="match status" value="1"/>
</dbReference>
<evidence type="ECO:0000256" key="3">
    <source>
        <dbReference type="ARBA" id="ARBA00022581"/>
    </source>
</evidence>
<dbReference type="Gene3D" id="3.90.1620.10">
    <property type="entry name" value="adenovirus 2 penton base, domain 2"/>
    <property type="match status" value="1"/>
</dbReference>
<keyword evidence="9 11" id="KW-1148">T=25 icosahedral capsid protein</keyword>
<comment type="subcellular location">
    <subcellularLocation>
        <location evidence="11">Virion</location>
    </subcellularLocation>
    <subcellularLocation>
        <location evidence="11">Host nucleus</location>
    </subcellularLocation>
    <text evidence="11">Located at each vertex of the virion.</text>
</comment>
<proteinExistence type="evidence at transcript level"/>
<dbReference type="GO" id="GO:0075509">
    <property type="term" value="P:endocytosis involved in viral entry into host cell"/>
    <property type="evidence" value="ECO:0007669"/>
    <property type="project" value="UniProtKB-KW"/>
</dbReference>
<dbReference type="GO" id="GO:0042025">
    <property type="term" value="C:host cell nucleus"/>
    <property type="evidence" value="ECO:0007669"/>
    <property type="project" value="UniProtKB-SubCell"/>
</dbReference>
<name>A0A0K0PX43_9ADEN</name>
<organism evidence="12">
    <name type="scientific">Human mastadenovirus B</name>
    <dbReference type="NCBI Taxonomy" id="108098"/>
    <lineage>
        <taxon>Viruses</taxon>
        <taxon>Varidnaviria</taxon>
        <taxon>Bamfordvirae</taxon>
        <taxon>Preplasmiviricota</taxon>
        <taxon>Polisuviricotina</taxon>
        <taxon>Pharingeaviricetes</taxon>
        <taxon>Rowavirales</taxon>
        <taxon>Adenoviridae</taxon>
        <taxon>Mastadenovirus</taxon>
        <taxon>Mastadenovirus blackbeardi</taxon>
    </lineage>
</organism>
<comment type="miscellaneous">
    <text evidence="11">All late proteins expressed from the major late promoter are produced by alternative splicing and alternative polyadenylation of the same gene giving rise to non-overlapping ORFs. A leader sequence is present in the N-terminus of all these mRNAs and is recognized by the viral shutoff protein to provide expression although conventional translation via ribosome scanning from the cap has been shut off in the host cell.</text>
</comment>
<dbReference type="InterPro" id="IPR002605">
    <property type="entry name" value="Adeno_Penton_B"/>
</dbReference>
<comment type="induction">
    <text evidence="11">Expressed in the late phase of the viral replicative cycle.</text>
</comment>
<evidence type="ECO:0000256" key="2">
    <source>
        <dbReference type="ARBA" id="ARBA00022562"/>
    </source>
</evidence>
<evidence type="ECO:0000256" key="10">
    <source>
        <dbReference type="ARBA" id="ARBA00023296"/>
    </source>
</evidence>
<keyword evidence="1 11" id="KW-0167">Capsid protein</keyword>
<evidence type="ECO:0000256" key="8">
    <source>
        <dbReference type="ARBA" id="ARBA00022921"/>
    </source>
</evidence>
<comment type="function">
    <text evidence="11">Major capsid protein that self-associates to form penton base pentamers, each in the shape of a pentagon, situated at the 12 vertices of the pseudo T=25 capsid. Involved in virus secondary attachment to host cell after initial attachment by the fiber protein, and in endocytosis of virions. As the virus enters the host cell, penton proteins are shed concomitant with virion acidification in the endosome.</text>
</comment>
<comment type="similarity">
    <text evidence="11">Belongs to the adenoviridae penton family.</text>
</comment>
<evidence type="ECO:0000256" key="11">
    <source>
        <dbReference type="HAMAP-Rule" id="MF_04052"/>
    </source>
</evidence>
<keyword evidence="6 11" id="KW-0946">Virion</keyword>
<keyword evidence="4 11" id="KW-1162">Viral penetration into host cytoplasm</keyword>
<evidence type="ECO:0000256" key="6">
    <source>
        <dbReference type="ARBA" id="ARBA00022844"/>
    </source>
</evidence>
<accession>A0A0K0PX43</accession>
<keyword evidence="8 11" id="KW-0426">Late protein</keyword>
<keyword evidence="7 11" id="KW-1164">Virus endocytosis by host</keyword>
<keyword evidence="10 11" id="KW-1160">Virus entry into host cell</keyword>
<keyword evidence="5 11" id="KW-1161">Viral attachment to host cell</keyword>
<evidence type="ECO:0000313" key="12">
    <source>
        <dbReference type="EMBL" id="AKQ98435.1"/>
    </source>
</evidence>
<evidence type="ECO:0000256" key="9">
    <source>
        <dbReference type="ARBA" id="ARBA00023275"/>
    </source>
</evidence>
<protein>
    <recommendedName>
        <fullName evidence="11">Penton protein</fullName>
        <shortName evidence="11">CP-P</shortName>
    </recommendedName>
    <alternativeName>
        <fullName evidence="11">Penton base protein</fullName>
    </alternativeName>
    <alternativeName>
        <fullName evidence="11">Protein III</fullName>
    </alternativeName>
</protein>
<dbReference type="GO" id="GO:0039623">
    <property type="term" value="C:T=25 icosahedral viral capsid"/>
    <property type="evidence" value="ECO:0007669"/>
    <property type="project" value="UniProtKB-UniRule"/>
</dbReference>
<comment type="subunit">
    <text evidence="11">Interacts with the fiber protein (via N-terminal tail region). Interacts with the capsid vertex protein; this interaction binds the penton base to neighboring peripentonal hexons.</text>
</comment>
<evidence type="ECO:0000256" key="4">
    <source>
        <dbReference type="ARBA" id="ARBA00022595"/>
    </source>
</evidence>
<dbReference type="GO" id="GO:0005198">
    <property type="term" value="F:structural molecule activity"/>
    <property type="evidence" value="ECO:0007669"/>
    <property type="project" value="UniProtKB-UniRule"/>
</dbReference>
<keyword evidence="3 11" id="KW-0945">Host-virus interaction</keyword>
<reference evidence="12" key="1">
    <citation type="journal article" date="2015" name="J. Gen. Virol.">
        <title>Phylogenomic evidence for recombination of adenoviruses in wild gorillas.</title>
        <authorList>
            <person name="Hoppe E."/>
            <person name="Pauly M."/>
            <person name="Robbins M."/>
            <person name="Gray M."/>
            <person name="Kujirakwinja D."/>
            <person name="Nishuli R."/>
            <person name="Boji Mungu-Akonkwa D.D."/>
            <person name="Leendertz F.H."/>
            <person name="Ehlers B."/>
        </authorList>
    </citation>
    <scope>NUCLEOTIDE SEQUENCE</scope>
    <source>
        <strain evidence="12">DRC Virunga Gorilla beringei beringei 6558</strain>
    </source>
</reference>
<evidence type="ECO:0000256" key="5">
    <source>
        <dbReference type="ARBA" id="ARBA00022804"/>
    </source>
</evidence>
<gene>
    <name evidence="11" type="primary">L2</name>
</gene>